<evidence type="ECO:0000256" key="2">
    <source>
        <dbReference type="ARBA" id="ARBA00022112"/>
    </source>
</evidence>
<reference evidence="7" key="2">
    <citation type="submission" date="2011-02" db="EMBL/GenBank/DDBJ databases">
        <title>The complete genome of Syntrophobotulus glycolicus DSM 8271.</title>
        <authorList>
            <person name="Lucas S."/>
            <person name="Copeland A."/>
            <person name="Lapidus A."/>
            <person name="Bruce D."/>
            <person name="Goodwin L."/>
            <person name="Pitluck S."/>
            <person name="Kyrpides N."/>
            <person name="Mavromatis K."/>
            <person name="Pagani I."/>
            <person name="Ivanova N."/>
            <person name="Mikhailova N."/>
            <person name="Chertkov O."/>
            <person name="Held B."/>
            <person name="Detter J.C."/>
            <person name="Tapia R."/>
            <person name="Han C."/>
            <person name="Land M."/>
            <person name="Hauser L."/>
            <person name="Markowitz V."/>
            <person name="Cheng J.-F."/>
            <person name="Hugenholtz P."/>
            <person name="Woyke T."/>
            <person name="Wu D."/>
            <person name="Spring S."/>
            <person name="Schroeder M."/>
            <person name="Brambilla E."/>
            <person name="Klenk H.-P."/>
            <person name="Eisen J.A."/>
        </authorList>
    </citation>
    <scope>NUCLEOTIDE SEQUENCE [LARGE SCALE GENOMIC DNA]</scope>
    <source>
        <strain evidence="7">DSM 8271 / FlGlyR</strain>
    </source>
</reference>
<feature type="binding site" evidence="5">
    <location>
        <position position="66"/>
    </location>
    <ligand>
        <name>a divalent metal cation</name>
        <dbReference type="ChEBI" id="CHEBI:60240"/>
        <label>1</label>
    </ligand>
</feature>
<dbReference type="OrthoDB" id="9792792at2"/>
<dbReference type="EMBL" id="CP002547">
    <property type="protein sequence ID" value="ADY56685.1"/>
    <property type="molecule type" value="Genomic_DNA"/>
</dbReference>
<dbReference type="HOGENOM" id="CLU_037423_1_0_9"/>
<reference evidence="6 7" key="1">
    <citation type="journal article" date="2011" name="Stand. Genomic Sci.">
        <title>Complete genome sequence of Syntrophobotulus glycolicus type strain (FlGlyR).</title>
        <authorList>
            <person name="Han C."/>
            <person name="Mwirichia R."/>
            <person name="Chertkov O."/>
            <person name="Held B."/>
            <person name="Lapidus A."/>
            <person name="Nolan M."/>
            <person name="Lucas S."/>
            <person name="Hammon N."/>
            <person name="Deshpande S."/>
            <person name="Cheng J.F."/>
            <person name="Tapia R."/>
            <person name="Goodwin L."/>
            <person name="Pitluck S."/>
            <person name="Huntemann M."/>
            <person name="Liolios K."/>
            <person name="Ivanova N."/>
            <person name="Pagani I."/>
            <person name="Mavromatis K."/>
            <person name="Ovchinikova G."/>
            <person name="Pati A."/>
            <person name="Chen A."/>
            <person name="Palaniappan K."/>
            <person name="Land M."/>
            <person name="Hauser L."/>
            <person name="Brambilla E.M."/>
            <person name="Rohde M."/>
            <person name="Spring S."/>
            <person name="Sikorski J."/>
            <person name="Goker M."/>
            <person name="Woyke T."/>
            <person name="Bristow J."/>
            <person name="Eisen J.A."/>
            <person name="Markowitz V."/>
            <person name="Hugenholtz P."/>
            <person name="Kyrpides N.C."/>
            <person name="Klenk H.P."/>
            <person name="Detter J.C."/>
        </authorList>
    </citation>
    <scope>NUCLEOTIDE SEQUENCE [LARGE SCALE GENOMIC DNA]</scope>
    <source>
        <strain evidence="7">DSM 8271 / FlGlyR</strain>
    </source>
</reference>
<dbReference type="FunFam" id="3.40.1390.30:FF:000001">
    <property type="entry name" value="GTP cyclohydrolase 1 type 2"/>
    <property type="match status" value="1"/>
</dbReference>
<feature type="binding site" evidence="5">
    <location>
        <position position="105"/>
    </location>
    <ligand>
        <name>a divalent metal cation</name>
        <dbReference type="ChEBI" id="CHEBI:60240"/>
        <label>1</label>
    </ligand>
</feature>
<dbReference type="Gene3D" id="3.30.70.120">
    <property type="match status" value="1"/>
</dbReference>
<dbReference type="RefSeq" id="WP_013625550.1">
    <property type="nucleotide sequence ID" value="NC_015172.1"/>
</dbReference>
<dbReference type="SUPFAM" id="SSF102705">
    <property type="entry name" value="NIF3 (NGG1p interacting factor 3)-like"/>
    <property type="match status" value="1"/>
</dbReference>
<dbReference type="eggNOG" id="COG0327">
    <property type="taxonomic scope" value="Bacteria"/>
</dbReference>
<keyword evidence="7" id="KW-1185">Reference proteome</keyword>
<evidence type="ECO:0000256" key="4">
    <source>
        <dbReference type="PIRNR" id="PIRNR037489"/>
    </source>
</evidence>
<dbReference type="PANTHER" id="PTHR13799:SF14">
    <property type="entry name" value="GTP CYCLOHYDROLASE 1 TYPE 2 HOMOLOG"/>
    <property type="match status" value="1"/>
</dbReference>
<protein>
    <recommendedName>
        <fullName evidence="2 4">GTP cyclohydrolase 1 type 2 homolog</fullName>
    </recommendedName>
</protein>
<keyword evidence="3 4" id="KW-0479">Metal-binding</keyword>
<evidence type="ECO:0000256" key="5">
    <source>
        <dbReference type="PIRSR" id="PIRSR602678-1"/>
    </source>
</evidence>
<feature type="binding site" evidence="5">
    <location>
        <position position="67"/>
    </location>
    <ligand>
        <name>a divalent metal cation</name>
        <dbReference type="ChEBI" id="CHEBI:60240"/>
        <label>1</label>
    </ligand>
</feature>
<comment type="similarity">
    <text evidence="1 4">Belongs to the GTP cyclohydrolase I type 2/NIF3 family.</text>
</comment>
<name>F0SUW9_SYNGF</name>
<proteinExistence type="inferred from homology"/>
<evidence type="ECO:0000256" key="1">
    <source>
        <dbReference type="ARBA" id="ARBA00006964"/>
    </source>
</evidence>
<evidence type="ECO:0000313" key="7">
    <source>
        <dbReference type="Proteomes" id="UP000007488"/>
    </source>
</evidence>
<accession>F0SUW9</accession>
<dbReference type="KEGG" id="sgy:Sgly_2398"/>
<dbReference type="PANTHER" id="PTHR13799">
    <property type="entry name" value="NGG1 INTERACTING FACTOR 3"/>
    <property type="match status" value="1"/>
</dbReference>
<dbReference type="InterPro" id="IPR017221">
    <property type="entry name" value="DUF34/NIF3_bac"/>
</dbReference>
<dbReference type="Pfam" id="PF01784">
    <property type="entry name" value="DUF34_NIF3"/>
    <property type="match status" value="1"/>
</dbReference>
<evidence type="ECO:0000313" key="6">
    <source>
        <dbReference type="EMBL" id="ADY56685.1"/>
    </source>
</evidence>
<dbReference type="InterPro" id="IPR036069">
    <property type="entry name" value="DUF34/NIF3_sf"/>
</dbReference>
<dbReference type="Gene3D" id="3.40.1390.30">
    <property type="entry name" value="NIF3 (NGG1p interacting factor 3)-like"/>
    <property type="match status" value="1"/>
</dbReference>
<dbReference type="GO" id="GO:0046872">
    <property type="term" value="F:metal ion binding"/>
    <property type="evidence" value="ECO:0007669"/>
    <property type="project" value="UniProtKB-UniRule"/>
</dbReference>
<gene>
    <name evidence="6" type="ordered locus">Sgly_2398</name>
</gene>
<dbReference type="STRING" id="645991.Sgly_2398"/>
<feature type="binding site" evidence="5">
    <location>
        <position position="350"/>
    </location>
    <ligand>
        <name>a divalent metal cation</name>
        <dbReference type="ChEBI" id="CHEBI:60240"/>
        <label>1</label>
    </ligand>
</feature>
<dbReference type="GO" id="GO:0005737">
    <property type="term" value="C:cytoplasm"/>
    <property type="evidence" value="ECO:0007669"/>
    <property type="project" value="TreeGrafter"/>
</dbReference>
<sequence>MAVSVGLIEQIIEKAAPRSWAEEWDNSGLLVGSSSHRVDKLLLALDGTTKVVEEAIREKAGIIIAHHPLMFKPLKNLNADNPSAQIPLSLLRSGISYYAAHTNLDQSVLSSSRTLAVMIGLQKTEYLAVTANEKLFKIVTFVPRDAVEKVRLSLSAEGVGAGITDGEHSDSYAECFYQTEGMGTFKALEGADPAIGEVGEVNRVEEVRLESIVQERDLSRAVRALHKTHPYEEPAYDLIPLKNTGKPRGYGAIGVLPETVRLDEFWERFLSKLPQVLPREYELSSIRLAGDPKKKIKKVAIANGSGSSFIHKGIFQGADLYITGDIDHHGVLDALEADMAVGVLGHFLSEIPMIRSLYEYLKAEKALNGVEMIISNENKTIWSK</sequence>
<dbReference type="AlphaFoldDB" id="F0SUW9"/>
<evidence type="ECO:0000256" key="3">
    <source>
        <dbReference type="ARBA" id="ARBA00022723"/>
    </source>
</evidence>
<dbReference type="PIRSF" id="PIRSF037489">
    <property type="entry name" value="UCP037489_NIF3_YqfO"/>
    <property type="match status" value="1"/>
</dbReference>
<feature type="binding site" evidence="5">
    <location>
        <position position="346"/>
    </location>
    <ligand>
        <name>a divalent metal cation</name>
        <dbReference type="ChEBI" id="CHEBI:60240"/>
        <label>1</label>
    </ligand>
</feature>
<dbReference type="InterPro" id="IPR015867">
    <property type="entry name" value="N-reg_PII/ATP_PRibTrfase_C"/>
</dbReference>
<dbReference type="Proteomes" id="UP000007488">
    <property type="component" value="Chromosome"/>
</dbReference>
<dbReference type="InterPro" id="IPR002678">
    <property type="entry name" value="DUF34/NIF3"/>
</dbReference>
<dbReference type="eggNOG" id="COG3323">
    <property type="taxonomic scope" value="Bacteria"/>
</dbReference>
<dbReference type="NCBIfam" id="TIGR00486">
    <property type="entry name" value="YbgI_SA1388"/>
    <property type="match status" value="1"/>
</dbReference>
<organism evidence="6 7">
    <name type="scientific">Syntrophobotulus glycolicus (strain DSM 8271 / FlGlyR)</name>
    <dbReference type="NCBI Taxonomy" id="645991"/>
    <lineage>
        <taxon>Bacteria</taxon>
        <taxon>Bacillati</taxon>
        <taxon>Bacillota</taxon>
        <taxon>Clostridia</taxon>
        <taxon>Eubacteriales</taxon>
        <taxon>Desulfitobacteriaceae</taxon>
        <taxon>Syntrophobotulus</taxon>
    </lineage>
</organism>